<reference evidence="2" key="2">
    <citation type="submission" date="2021-09" db="EMBL/GenBank/DDBJ databases">
        <authorList>
            <person name="Jia N."/>
            <person name="Wang J."/>
            <person name="Shi W."/>
            <person name="Du L."/>
            <person name="Sun Y."/>
            <person name="Zhan W."/>
            <person name="Jiang J."/>
            <person name="Wang Q."/>
            <person name="Zhang B."/>
            <person name="Ji P."/>
            <person name="Sakyi L.B."/>
            <person name="Cui X."/>
            <person name="Yuan T."/>
            <person name="Jiang B."/>
            <person name="Yang W."/>
            <person name="Lam T.T.-Y."/>
            <person name="Chang Q."/>
            <person name="Ding S."/>
            <person name="Wang X."/>
            <person name="Zhu J."/>
            <person name="Ruan X."/>
            <person name="Zhao L."/>
            <person name="Wei J."/>
            <person name="Que T."/>
            <person name="Du C."/>
            <person name="Cheng J."/>
            <person name="Dai P."/>
            <person name="Han X."/>
            <person name="Huang E."/>
            <person name="Gao Y."/>
            <person name="Liu J."/>
            <person name="Shao H."/>
            <person name="Ye R."/>
            <person name="Li L."/>
            <person name="Wei W."/>
            <person name="Wang X."/>
            <person name="Wang C."/>
            <person name="Huo Q."/>
            <person name="Li W."/>
            <person name="Guo W."/>
            <person name="Chen H."/>
            <person name="Chen S."/>
            <person name="Zhou L."/>
            <person name="Zhou L."/>
            <person name="Ni X."/>
            <person name="Tian J."/>
            <person name="Zhou Y."/>
            <person name="Sheng Y."/>
            <person name="Liu T."/>
            <person name="Pan Y."/>
            <person name="Xia L."/>
            <person name="Li J."/>
            <person name="Zhao F."/>
            <person name="Cao W."/>
        </authorList>
    </citation>
    <scope>NUCLEOTIDE SEQUENCE</scope>
    <source>
        <strain evidence="2">Rmic-2018</strain>
        <tissue evidence="2">Larvae</tissue>
    </source>
</reference>
<comment type="caution">
    <text evidence="2">The sequence shown here is derived from an EMBL/GenBank/DDBJ whole genome shotgun (WGS) entry which is preliminary data.</text>
</comment>
<accession>A0A9J6EYM2</accession>
<reference evidence="2" key="1">
    <citation type="journal article" date="2020" name="Cell">
        <title>Large-Scale Comparative Analyses of Tick Genomes Elucidate Their Genetic Diversity and Vector Capacities.</title>
        <authorList>
            <consortium name="Tick Genome and Microbiome Consortium (TIGMIC)"/>
            <person name="Jia N."/>
            <person name="Wang J."/>
            <person name="Shi W."/>
            <person name="Du L."/>
            <person name="Sun Y."/>
            <person name="Zhan W."/>
            <person name="Jiang J.F."/>
            <person name="Wang Q."/>
            <person name="Zhang B."/>
            <person name="Ji P."/>
            <person name="Bell-Sakyi L."/>
            <person name="Cui X.M."/>
            <person name="Yuan T.T."/>
            <person name="Jiang B.G."/>
            <person name="Yang W.F."/>
            <person name="Lam T.T."/>
            <person name="Chang Q.C."/>
            <person name="Ding S.J."/>
            <person name="Wang X.J."/>
            <person name="Zhu J.G."/>
            <person name="Ruan X.D."/>
            <person name="Zhao L."/>
            <person name="Wei J.T."/>
            <person name="Ye R.Z."/>
            <person name="Que T.C."/>
            <person name="Du C.H."/>
            <person name="Zhou Y.H."/>
            <person name="Cheng J.X."/>
            <person name="Dai P.F."/>
            <person name="Guo W.B."/>
            <person name="Han X.H."/>
            <person name="Huang E.J."/>
            <person name="Li L.F."/>
            <person name="Wei W."/>
            <person name="Gao Y.C."/>
            <person name="Liu J.Z."/>
            <person name="Shao H.Z."/>
            <person name="Wang X."/>
            <person name="Wang C.C."/>
            <person name="Yang T.C."/>
            <person name="Huo Q.B."/>
            <person name="Li W."/>
            <person name="Chen H.Y."/>
            <person name="Chen S.E."/>
            <person name="Zhou L.G."/>
            <person name="Ni X.B."/>
            <person name="Tian J.H."/>
            <person name="Sheng Y."/>
            <person name="Liu T."/>
            <person name="Pan Y.S."/>
            <person name="Xia L.Y."/>
            <person name="Li J."/>
            <person name="Zhao F."/>
            <person name="Cao W.C."/>
        </authorList>
    </citation>
    <scope>NUCLEOTIDE SEQUENCE</scope>
    <source>
        <strain evidence="2">Rmic-2018</strain>
    </source>
</reference>
<protein>
    <submittedName>
        <fullName evidence="2">Uncharacterized protein</fullName>
    </submittedName>
</protein>
<name>A0A9J6EYM2_RHIMP</name>
<evidence type="ECO:0000313" key="2">
    <source>
        <dbReference type="EMBL" id="KAH8039622.1"/>
    </source>
</evidence>
<feature type="region of interest" description="Disordered" evidence="1">
    <location>
        <begin position="133"/>
        <end position="155"/>
    </location>
</feature>
<evidence type="ECO:0000313" key="3">
    <source>
        <dbReference type="Proteomes" id="UP000821866"/>
    </source>
</evidence>
<dbReference type="AlphaFoldDB" id="A0A9J6EYM2"/>
<keyword evidence="3" id="KW-1185">Reference proteome</keyword>
<organism evidence="2 3">
    <name type="scientific">Rhipicephalus microplus</name>
    <name type="common">Cattle tick</name>
    <name type="synonym">Boophilus microplus</name>
    <dbReference type="NCBI Taxonomy" id="6941"/>
    <lineage>
        <taxon>Eukaryota</taxon>
        <taxon>Metazoa</taxon>
        <taxon>Ecdysozoa</taxon>
        <taxon>Arthropoda</taxon>
        <taxon>Chelicerata</taxon>
        <taxon>Arachnida</taxon>
        <taxon>Acari</taxon>
        <taxon>Parasitiformes</taxon>
        <taxon>Ixodida</taxon>
        <taxon>Ixodoidea</taxon>
        <taxon>Ixodidae</taxon>
        <taxon>Rhipicephalinae</taxon>
        <taxon>Rhipicephalus</taxon>
        <taxon>Boophilus</taxon>
    </lineage>
</organism>
<dbReference type="Proteomes" id="UP000821866">
    <property type="component" value="Chromosome 1"/>
</dbReference>
<feature type="compositionally biased region" description="Acidic residues" evidence="1">
    <location>
        <begin position="133"/>
        <end position="147"/>
    </location>
</feature>
<dbReference type="EMBL" id="JABSTU010000001">
    <property type="protein sequence ID" value="KAH8039622.1"/>
    <property type="molecule type" value="Genomic_DNA"/>
</dbReference>
<sequence length="155" mass="17049">MEPRLTLEDSVSILDAEALRISVSLPLPPVNPQKLMEVCQKRQVSQLSVWSLGSDEVRPPGRERLYTTWIAGGQHQLNPGRKIKRPPVEMLCAGIVEPGHAISVEVVRKSFKKTGISNALDASENDMVWSADDLDTENESPLGDDECVLSNSDSE</sequence>
<evidence type="ECO:0000256" key="1">
    <source>
        <dbReference type="SAM" id="MobiDB-lite"/>
    </source>
</evidence>
<proteinExistence type="predicted"/>
<gene>
    <name evidence="2" type="ORF">HPB51_007822</name>
</gene>